<protein>
    <recommendedName>
        <fullName evidence="2">Teneurin-like YD-shell domain-containing protein</fullName>
    </recommendedName>
</protein>
<accession>A0A5E7MU63</accession>
<dbReference type="Pfam" id="PF25023">
    <property type="entry name" value="TEN_YD-shell"/>
    <property type="match status" value="1"/>
</dbReference>
<dbReference type="Proteomes" id="UP000327111">
    <property type="component" value="Unassembled WGS sequence"/>
</dbReference>
<sequence length="370" mass="41613">MPTTPNTLVCQYRYDALDRLIGLESIDSPRNQRFYCKSRLATEIEGALRHTTFQHDDWLLALQQQQGVEHDTALLATDQQRSVMSTLKANQQAKPIAYAPYGHRQATNGWLSLMGFNGERPDPLTKHYLLGNGYRAFNPVLMRFNSPDSLSPFGKGGLNSYAYCAGDPVNSSDPTGHFKLVKILATTAKSITTQIADEAPFTHKIRPGISTDRAINAIEQINELSYASFHQPFQNTAYINELNTARNNSLNLQKIAIKNLQKHSYPITELPLPLRLKAAAIKIDAAADRHTLLEYIDITKYGATADEPGPIAWRKLNDARSGKFDSTTSISKRPKPAVANDYWHAIHEVRNPNHDALMEQAREIRRTHFY</sequence>
<dbReference type="InterPro" id="IPR022385">
    <property type="entry name" value="Rhs_assc_core"/>
</dbReference>
<evidence type="ECO:0000313" key="4">
    <source>
        <dbReference type="Proteomes" id="UP000327111"/>
    </source>
</evidence>
<reference evidence="3 4" key="1">
    <citation type="submission" date="2019-09" db="EMBL/GenBank/DDBJ databases">
        <authorList>
            <person name="Chandra G."/>
            <person name="Truman W A."/>
        </authorList>
    </citation>
    <scope>NUCLEOTIDE SEQUENCE [LARGE SCALE GENOMIC DNA]</scope>
    <source>
        <strain evidence="3">PS854</strain>
    </source>
</reference>
<feature type="domain" description="Teneurin-like YD-shell" evidence="2">
    <location>
        <begin position="6"/>
        <end position="148"/>
    </location>
</feature>
<keyword evidence="1" id="KW-0677">Repeat</keyword>
<dbReference type="SUPFAM" id="SSF56399">
    <property type="entry name" value="ADP-ribosylation"/>
    <property type="match status" value="1"/>
</dbReference>
<proteinExistence type="predicted"/>
<dbReference type="AlphaFoldDB" id="A0A5E7MU63"/>
<dbReference type="NCBIfam" id="TIGR03696">
    <property type="entry name" value="Rhs_assc_core"/>
    <property type="match status" value="1"/>
</dbReference>
<evidence type="ECO:0000313" key="3">
    <source>
        <dbReference type="EMBL" id="VVP27853.1"/>
    </source>
</evidence>
<dbReference type="InterPro" id="IPR056823">
    <property type="entry name" value="TEN-like_YD-shell"/>
</dbReference>
<dbReference type="EMBL" id="CABVIF010000009">
    <property type="protein sequence ID" value="VVP27853.1"/>
    <property type="molecule type" value="Genomic_DNA"/>
</dbReference>
<dbReference type="RefSeq" id="WP_150735071.1">
    <property type="nucleotide sequence ID" value="NZ_CABVIF010000009.1"/>
</dbReference>
<organism evidence="3 4">
    <name type="scientific">Pseudomonas fluorescens</name>
    <dbReference type="NCBI Taxonomy" id="294"/>
    <lineage>
        <taxon>Bacteria</taxon>
        <taxon>Pseudomonadati</taxon>
        <taxon>Pseudomonadota</taxon>
        <taxon>Gammaproteobacteria</taxon>
        <taxon>Pseudomonadales</taxon>
        <taxon>Pseudomonadaceae</taxon>
        <taxon>Pseudomonas</taxon>
    </lineage>
</organism>
<gene>
    <name evidence="3" type="ORF">PS854_04148</name>
</gene>
<evidence type="ECO:0000259" key="2">
    <source>
        <dbReference type="Pfam" id="PF25023"/>
    </source>
</evidence>
<evidence type="ECO:0000256" key="1">
    <source>
        <dbReference type="ARBA" id="ARBA00022737"/>
    </source>
</evidence>
<name>A0A5E7MU63_PSEFL</name>
<dbReference type="Gene3D" id="2.180.10.10">
    <property type="entry name" value="RHS repeat-associated core"/>
    <property type="match status" value="1"/>
</dbReference>